<dbReference type="Pfam" id="PF01031">
    <property type="entry name" value="Dynamin_M"/>
    <property type="match status" value="1"/>
</dbReference>
<feature type="region of interest" description="Disordered" evidence="6">
    <location>
        <begin position="621"/>
        <end position="645"/>
    </location>
</feature>
<evidence type="ECO:0000256" key="6">
    <source>
        <dbReference type="SAM" id="MobiDB-lite"/>
    </source>
</evidence>
<dbReference type="GO" id="GO:0005737">
    <property type="term" value="C:cytoplasm"/>
    <property type="evidence" value="ECO:0007669"/>
    <property type="project" value="UniProtKB-SubCell"/>
</dbReference>
<dbReference type="SMART" id="SM00053">
    <property type="entry name" value="DYNc"/>
    <property type="match status" value="1"/>
</dbReference>
<sequence>MLSCEMRLAGSGLTSDPTYKSHYGLCIWPHQKYPWHAVCPQDMSDQIRRKKKLSHSPRNNSAGSRNTDNNPVSLHPAIRKFLQAGGFSGELPPELEQTYLRPLIQQAMDVALYSHYEEEVRPCIDLIDHLRSLGLEKDLSLPAIAVIGDQSSGKSSVLEALSGVSLPRGTGIVTRCPLELKLKNVKEKDVWTGFITYNNHRQELTDPSEVEQEIRIAQDIIAGKGVGISHELISLQIEASNVPDLTLIDLPGIARVAVGKQPLNIGDQIKQLIKSFIEKQETINLVVVPCNVDIATTEALKMAQEVDPSGERTVGILTKPDLVDKGTEKTVVEIIQNQVVELKKGYIVVKCRGQQDINEKLTLRRALEKEKVFFEEHQHFRFLIDEGKASIPCLAKRLTSELVDHIKKWLPKFEKELSDRIYTITQELKYYGEGVPDTENEKITFLIQKINTFGQHVVSLALGEEPETFIQKERCYSKVRKEFQQWKVYLNHALHQFQCDLKNNVCAYERMYRGRELPGFTNYKTFEAIIKQQVCRLEQPAMLKLKNITEIVHESFMAIALHNFNGVPNLLKASKMKMEELKKKQERHAVSQLRIQFKLEDIVYSQDSNYSDNLELKATEEYREQTPDQNSLTSKMSTSKSKEESIQEMSTHVDTYYKIMSDRLADQVPLIIRYYMMQEFASNLQVQMLELLQNRQQIEEYLEEEKTIAEKRRTLKNKLDRLSKAQVHLLDLA</sequence>
<reference evidence="10" key="3">
    <citation type="journal article" date="2014" name="Nature">
        <title>Elephant shark genome provides unique insights into gnathostome evolution.</title>
        <authorList>
            <consortium name="International Elephant Shark Genome Sequencing Consortium"/>
            <person name="Venkatesh B."/>
            <person name="Lee A.P."/>
            <person name="Ravi V."/>
            <person name="Maurya A.K."/>
            <person name="Lian M.M."/>
            <person name="Swann J.B."/>
            <person name="Ohta Y."/>
            <person name="Flajnik M.F."/>
            <person name="Sutoh Y."/>
            <person name="Kasahara M."/>
            <person name="Hoon S."/>
            <person name="Gangu V."/>
            <person name="Roy S.W."/>
            <person name="Irimia M."/>
            <person name="Korzh V."/>
            <person name="Kondrychyn I."/>
            <person name="Lim Z.W."/>
            <person name="Tay B.H."/>
            <person name="Tohari S."/>
            <person name="Kong K.W."/>
            <person name="Ho S."/>
            <person name="Lorente-Galdos B."/>
            <person name="Quilez J."/>
            <person name="Marques-Bonet T."/>
            <person name="Raney B.J."/>
            <person name="Ingham P.W."/>
            <person name="Tay A."/>
            <person name="Hillier L.W."/>
            <person name="Minx P."/>
            <person name="Boehm T."/>
            <person name="Wilson R.K."/>
            <person name="Brenner S."/>
            <person name="Warren W.C."/>
        </authorList>
    </citation>
    <scope>NUCLEOTIDE SEQUENCE [LARGE SCALE GENOMIC DNA]</scope>
</reference>
<reference evidence="10" key="1">
    <citation type="journal article" date="2006" name="Science">
        <title>Ancient noncoding elements conserved in the human genome.</title>
        <authorList>
            <person name="Venkatesh B."/>
            <person name="Kirkness E.F."/>
            <person name="Loh Y.H."/>
            <person name="Halpern A.L."/>
            <person name="Lee A.P."/>
            <person name="Johnson J."/>
            <person name="Dandona N."/>
            <person name="Viswanathan L.D."/>
            <person name="Tay A."/>
            <person name="Venter J.C."/>
            <person name="Strausberg R.L."/>
            <person name="Brenner S."/>
        </authorList>
    </citation>
    <scope>NUCLEOTIDE SEQUENCE [LARGE SCALE GENOMIC DNA]</scope>
</reference>
<keyword evidence="2" id="KW-0963">Cytoplasm</keyword>
<evidence type="ECO:0000256" key="3">
    <source>
        <dbReference type="ARBA" id="ARBA00022741"/>
    </source>
</evidence>
<dbReference type="GO" id="GO:0031623">
    <property type="term" value="P:receptor internalization"/>
    <property type="evidence" value="ECO:0007669"/>
    <property type="project" value="TreeGrafter"/>
</dbReference>
<organism evidence="9 10">
    <name type="scientific">Callorhinchus milii</name>
    <name type="common">Ghost shark</name>
    <dbReference type="NCBI Taxonomy" id="7868"/>
    <lineage>
        <taxon>Eukaryota</taxon>
        <taxon>Metazoa</taxon>
        <taxon>Chordata</taxon>
        <taxon>Craniata</taxon>
        <taxon>Vertebrata</taxon>
        <taxon>Chondrichthyes</taxon>
        <taxon>Holocephali</taxon>
        <taxon>Chimaeriformes</taxon>
        <taxon>Callorhinchidae</taxon>
        <taxon>Callorhinchus</taxon>
    </lineage>
</organism>
<feature type="domain" description="Dynamin-type G" evidence="8">
    <location>
        <begin position="138"/>
        <end position="411"/>
    </location>
</feature>
<dbReference type="STRING" id="7868.ENSCMIP00000029279"/>
<dbReference type="GO" id="GO:0098793">
    <property type="term" value="C:presynapse"/>
    <property type="evidence" value="ECO:0007669"/>
    <property type="project" value="GOC"/>
</dbReference>
<name>A0A4W3IGB3_CALMI</name>
<dbReference type="GO" id="GO:0051607">
    <property type="term" value="P:defense response to virus"/>
    <property type="evidence" value="ECO:0007669"/>
    <property type="project" value="TreeGrafter"/>
</dbReference>
<dbReference type="InterPro" id="IPR020850">
    <property type="entry name" value="GED_dom"/>
</dbReference>
<gene>
    <name evidence="9" type="primary">LOC103187273</name>
</gene>
<dbReference type="PROSITE" id="PS00410">
    <property type="entry name" value="G_DYNAMIN_1"/>
    <property type="match status" value="1"/>
</dbReference>
<dbReference type="GO" id="GO:0005886">
    <property type="term" value="C:plasma membrane"/>
    <property type="evidence" value="ECO:0007669"/>
    <property type="project" value="TreeGrafter"/>
</dbReference>
<dbReference type="Gene3D" id="1.20.120.1240">
    <property type="entry name" value="Dynamin, middle domain"/>
    <property type="match status" value="1"/>
</dbReference>
<dbReference type="Pfam" id="PF02212">
    <property type="entry name" value="GED"/>
    <property type="match status" value="1"/>
</dbReference>
<dbReference type="GO" id="GO:0005874">
    <property type="term" value="C:microtubule"/>
    <property type="evidence" value="ECO:0007669"/>
    <property type="project" value="TreeGrafter"/>
</dbReference>
<dbReference type="PROSITE" id="PS51388">
    <property type="entry name" value="GED"/>
    <property type="match status" value="1"/>
</dbReference>
<evidence type="ECO:0000256" key="4">
    <source>
        <dbReference type="ARBA" id="ARBA00023134"/>
    </source>
</evidence>
<protein>
    <submittedName>
        <fullName evidence="9">Interferon-induced GTP-binding protein Mx-like</fullName>
    </submittedName>
</protein>
<dbReference type="SUPFAM" id="SSF52540">
    <property type="entry name" value="P-loop containing nucleoside triphosphate hydrolases"/>
    <property type="match status" value="1"/>
</dbReference>
<comment type="subcellular location">
    <subcellularLocation>
        <location evidence="1">Cytoplasm</location>
    </subcellularLocation>
</comment>
<dbReference type="InterPro" id="IPR000375">
    <property type="entry name" value="Dynamin_stalk"/>
</dbReference>
<feature type="region of interest" description="Disordered" evidence="6">
    <location>
        <begin position="46"/>
        <end position="71"/>
    </location>
</feature>
<reference evidence="9" key="4">
    <citation type="submission" date="2025-08" db="UniProtKB">
        <authorList>
            <consortium name="Ensembl"/>
        </authorList>
    </citation>
    <scope>IDENTIFICATION</scope>
</reference>
<dbReference type="InterPro" id="IPR045063">
    <property type="entry name" value="Dynamin_N"/>
</dbReference>
<dbReference type="InterPro" id="IPR019762">
    <property type="entry name" value="Dynamin_GTPase_CS"/>
</dbReference>
<reference evidence="10" key="2">
    <citation type="journal article" date="2007" name="PLoS Biol.">
        <title>Survey sequencing and comparative analysis of the elephant shark (Callorhinchus milii) genome.</title>
        <authorList>
            <person name="Venkatesh B."/>
            <person name="Kirkness E.F."/>
            <person name="Loh Y.H."/>
            <person name="Halpern A.L."/>
            <person name="Lee A.P."/>
            <person name="Johnson J."/>
            <person name="Dandona N."/>
            <person name="Viswanathan L.D."/>
            <person name="Tay A."/>
            <person name="Venter J.C."/>
            <person name="Strausberg R.L."/>
            <person name="Brenner S."/>
        </authorList>
    </citation>
    <scope>NUCLEOTIDE SEQUENCE [LARGE SCALE GENOMIC DNA]</scope>
</reference>
<dbReference type="PROSITE" id="PS51718">
    <property type="entry name" value="G_DYNAMIN_2"/>
    <property type="match status" value="1"/>
</dbReference>
<dbReference type="PANTHER" id="PTHR11566">
    <property type="entry name" value="DYNAMIN"/>
    <property type="match status" value="1"/>
</dbReference>
<dbReference type="GO" id="GO:0005525">
    <property type="term" value="F:GTP binding"/>
    <property type="evidence" value="ECO:0007669"/>
    <property type="project" value="UniProtKB-KW"/>
</dbReference>
<feature type="compositionally biased region" description="Polar residues" evidence="6">
    <location>
        <begin position="56"/>
        <end position="71"/>
    </location>
</feature>
<dbReference type="GeneTree" id="ENSGT00940000155686"/>
<evidence type="ECO:0000259" key="7">
    <source>
        <dbReference type="PROSITE" id="PS51388"/>
    </source>
</evidence>
<dbReference type="SMART" id="SM00302">
    <property type="entry name" value="GED"/>
    <property type="match status" value="1"/>
</dbReference>
<dbReference type="Pfam" id="PF00350">
    <property type="entry name" value="Dynamin_N"/>
    <property type="match status" value="1"/>
</dbReference>
<proteinExistence type="inferred from homology"/>
<dbReference type="InterPro" id="IPR027417">
    <property type="entry name" value="P-loop_NTPase"/>
</dbReference>
<dbReference type="Ensembl" id="ENSCMIT00000029745.1">
    <property type="protein sequence ID" value="ENSCMIP00000029279.1"/>
    <property type="gene ID" value="ENSCMIG00000012646.1"/>
</dbReference>
<dbReference type="GO" id="GO:0005634">
    <property type="term" value="C:nucleus"/>
    <property type="evidence" value="ECO:0007669"/>
    <property type="project" value="TreeGrafter"/>
</dbReference>
<accession>A0A4W3IGB3</accession>
<dbReference type="Gene3D" id="3.40.50.300">
    <property type="entry name" value="P-loop containing nucleotide triphosphate hydrolases"/>
    <property type="match status" value="1"/>
</dbReference>
<keyword evidence="10" id="KW-1185">Reference proteome</keyword>
<dbReference type="PRINTS" id="PR00195">
    <property type="entry name" value="DYNAMIN"/>
</dbReference>
<dbReference type="GO" id="GO:0016185">
    <property type="term" value="P:synaptic vesicle budding from presynaptic endocytic zone membrane"/>
    <property type="evidence" value="ECO:0007669"/>
    <property type="project" value="TreeGrafter"/>
</dbReference>
<evidence type="ECO:0000256" key="5">
    <source>
        <dbReference type="RuleBase" id="RU003932"/>
    </source>
</evidence>
<dbReference type="AlphaFoldDB" id="A0A4W3IGB3"/>
<keyword evidence="3 5" id="KW-0547">Nucleotide-binding</keyword>
<dbReference type="OMA" id="NFANFHN"/>
<dbReference type="InParanoid" id="A0A4W3IGB3"/>
<reference evidence="9" key="5">
    <citation type="submission" date="2025-09" db="UniProtKB">
        <authorList>
            <consortium name="Ensembl"/>
        </authorList>
    </citation>
    <scope>IDENTIFICATION</scope>
</reference>
<comment type="similarity">
    <text evidence="5">Belongs to the TRAFAC class dynamin-like GTPase superfamily. Dynamin/Fzo/YdjA family.</text>
</comment>
<dbReference type="GO" id="GO:0008017">
    <property type="term" value="F:microtubule binding"/>
    <property type="evidence" value="ECO:0007669"/>
    <property type="project" value="TreeGrafter"/>
</dbReference>
<dbReference type="FunFam" id="3.40.50.300:FF:000621">
    <property type="entry name" value="Interferon-induced GTP-binding protein Mx1"/>
    <property type="match status" value="1"/>
</dbReference>
<dbReference type="CDD" id="cd08771">
    <property type="entry name" value="DLP_1"/>
    <property type="match status" value="1"/>
</dbReference>
<dbReference type="FunFam" id="1.20.120.1240:FF:000007">
    <property type="entry name" value="Interferon-induced GTP-binding protein Mx1"/>
    <property type="match status" value="1"/>
</dbReference>
<dbReference type="Proteomes" id="UP000314986">
    <property type="component" value="Unassembled WGS sequence"/>
</dbReference>
<dbReference type="InterPro" id="IPR001401">
    <property type="entry name" value="Dynamin_GTPase"/>
</dbReference>
<keyword evidence="4 5" id="KW-0342">GTP-binding</keyword>
<evidence type="ECO:0000256" key="1">
    <source>
        <dbReference type="ARBA" id="ARBA00004496"/>
    </source>
</evidence>
<dbReference type="InterPro" id="IPR022812">
    <property type="entry name" value="Dynamin"/>
</dbReference>
<dbReference type="InterPro" id="IPR030381">
    <property type="entry name" value="G_DYNAMIN_dom"/>
</dbReference>
<dbReference type="PANTHER" id="PTHR11566:SF231">
    <property type="entry name" value="INTERFERON-INDUCED GTP-BINDING PROTEIN MX"/>
    <property type="match status" value="1"/>
</dbReference>
<evidence type="ECO:0000259" key="8">
    <source>
        <dbReference type="PROSITE" id="PS51718"/>
    </source>
</evidence>
<evidence type="ECO:0000313" key="10">
    <source>
        <dbReference type="Proteomes" id="UP000314986"/>
    </source>
</evidence>
<evidence type="ECO:0000313" key="9">
    <source>
        <dbReference type="Ensembl" id="ENSCMIP00000029279.1"/>
    </source>
</evidence>
<evidence type="ECO:0000256" key="2">
    <source>
        <dbReference type="ARBA" id="ARBA00022490"/>
    </source>
</evidence>
<feature type="domain" description="GED" evidence="7">
    <location>
        <begin position="646"/>
        <end position="733"/>
    </location>
</feature>
<dbReference type="InterPro" id="IPR003130">
    <property type="entry name" value="GED"/>
</dbReference>
<dbReference type="GO" id="GO:0003924">
    <property type="term" value="F:GTPase activity"/>
    <property type="evidence" value="ECO:0007669"/>
    <property type="project" value="InterPro"/>
</dbReference>